<feature type="domain" description="OmpA-like" evidence="6">
    <location>
        <begin position="298"/>
        <end position="412"/>
    </location>
</feature>
<dbReference type="SUPFAM" id="SSF49464">
    <property type="entry name" value="Carboxypeptidase regulatory domain-like"/>
    <property type="match status" value="1"/>
</dbReference>
<dbReference type="InterPro" id="IPR008969">
    <property type="entry name" value="CarboxyPept-like_regulatory"/>
</dbReference>
<feature type="signal peptide" evidence="5">
    <location>
        <begin position="1"/>
        <end position="21"/>
    </location>
</feature>
<dbReference type="InterPro" id="IPR006665">
    <property type="entry name" value="OmpA-like"/>
</dbReference>
<evidence type="ECO:0000259" key="6">
    <source>
        <dbReference type="PROSITE" id="PS51123"/>
    </source>
</evidence>
<keyword evidence="2 4" id="KW-0472">Membrane</keyword>
<evidence type="ECO:0000256" key="4">
    <source>
        <dbReference type="PROSITE-ProRule" id="PRU00473"/>
    </source>
</evidence>
<dbReference type="Gene3D" id="2.60.40.1120">
    <property type="entry name" value="Carboxypeptidase-like, regulatory domain"/>
    <property type="match status" value="1"/>
</dbReference>
<dbReference type="CDD" id="cd07185">
    <property type="entry name" value="OmpA_C-like"/>
    <property type="match status" value="1"/>
</dbReference>
<accession>A0ABR9WLK7</accession>
<evidence type="ECO:0000256" key="5">
    <source>
        <dbReference type="SAM" id="SignalP"/>
    </source>
</evidence>
<protein>
    <submittedName>
        <fullName evidence="7">OmpA family protein</fullName>
    </submittedName>
</protein>
<comment type="caution">
    <text evidence="7">The sequence shown here is derived from an EMBL/GenBank/DDBJ whole genome shotgun (WGS) entry which is preliminary data.</text>
</comment>
<gene>
    <name evidence="7" type="ORF">IEE83_29290</name>
</gene>
<evidence type="ECO:0000256" key="1">
    <source>
        <dbReference type="ARBA" id="ARBA00004442"/>
    </source>
</evidence>
<name>A0ABR9WLK7_9BACT</name>
<dbReference type="Gene3D" id="3.30.1330.60">
    <property type="entry name" value="OmpA-like domain"/>
    <property type="match status" value="1"/>
</dbReference>
<reference evidence="8" key="1">
    <citation type="submission" date="2023-07" db="EMBL/GenBank/DDBJ databases">
        <title>Dyadobacter sp. nov 'subterranea' isolated from contaminted grondwater.</title>
        <authorList>
            <person name="Szabo I."/>
            <person name="Al-Omari J."/>
            <person name="Szerdahelyi S.G."/>
            <person name="Rado J."/>
        </authorList>
    </citation>
    <scope>NUCLEOTIDE SEQUENCE [LARGE SCALE GENOMIC DNA]</scope>
    <source>
        <strain evidence="8">UP-52</strain>
    </source>
</reference>
<dbReference type="PRINTS" id="PR01023">
    <property type="entry name" value="NAFLGMOTY"/>
</dbReference>
<dbReference type="PROSITE" id="PS51123">
    <property type="entry name" value="OMPA_2"/>
    <property type="match status" value="1"/>
</dbReference>
<dbReference type="InterPro" id="IPR050330">
    <property type="entry name" value="Bact_OuterMem_StrucFunc"/>
</dbReference>
<dbReference type="PRINTS" id="PR01021">
    <property type="entry name" value="OMPADOMAIN"/>
</dbReference>
<keyword evidence="8" id="KW-1185">Reference proteome</keyword>
<dbReference type="Pfam" id="PF00691">
    <property type="entry name" value="OmpA"/>
    <property type="match status" value="1"/>
</dbReference>
<dbReference type="InterPro" id="IPR006664">
    <property type="entry name" value="OMP_bac"/>
</dbReference>
<organism evidence="7 8">
    <name type="scientific">Dyadobacter subterraneus</name>
    <dbReference type="NCBI Taxonomy" id="2773304"/>
    <lineage>
        <taxon>Bacteria</taxon>
        <taxon>Pseudomonadati</taxon>
        <taxon>Bacteroidota</taxon>
        <taxon>Cytophagia</taxon>
        <taxon>Cytophagales</taxon>
        <taxon>Spirosomataceae</taxon>
        <taxon>Dyadobacter</taxon>
    </lineage>
</organism>
<dbReference type="EMBL" id="JACYGY010000002">
    <property type="protein sequence ID" value="MBE9465984.1"/>
    <property type="molecule type" value="Genomic_DNA"/>
</dbReference>
<keyword evidence="3" id="KW-0998">Cell outer membrane</keyword>
<keyword evidence="5" id="KW-0732">Signal</keyword>
<feature type="chain" id="PRO_5045282909" evidence="5">
    <location>
        <begin position="22"/>
        <end position="412"/>
    </location>
</feature>
<dbReference type="RefSeq" id="WP_194124252.1">
    <property type="nucleotide sequence ID" value="NZ_JACYGY010000002.1"/>
</dbReference>
<evidence type="ECO:0000256" key="3">
    <source>
        <dbReference type="ARBA" id="ARBA00023237"/>
    </source>
</evidence>
<evidence type="ECO:0000313" key="7">
    <source>
        <dbReference type="EMBL" id="MBE9465984.1"/>
    </source>
</evidence>
<proteinExistence type="predicted"/>
<dbReference type="PANTHER" id="PTHR30329">
    <property type="entry name" value="STATOR ELEMENT OF FLAGELLAR MOTOR COMPLEX"/>
    <property type="match status" value="1"/>
</dbReference>
<evidence type="ECO:0000256" key="2">
    <source>
        <dbReference type="ARBA" id="ARBA00023136"/>
    </source>
</evidence>
<comment type="subcellular location">
    <subcellularLocation>
        <location evidence="1">Cell outer membrane</location>
    </subcellularLocation>
</comment>
<dbReference type="InterPro" id="IPR036737">
    <property type="entry name" value="OmpA-like_sf"/>
</dbReference>
<dbReference type="PANTHER" id="PTHR30329:SF21">
    <property type="entry name" value="LIPOPROTEIN YIAD-RELATED"/>
    <property type="match status" value="1"/>
</dbReference>
<sequence length="412" mass="46749">MNYKSLLAFACAIVLSFTATYGQITENPRVEEQSAEYVKIKRVELTDQYTIIYMQFVEKESPALKEMQPFLRRMPGGQQFQMPLSTSTIGLDPETRLYKPGEVNVKFKLIKAKDIPTEMKKQVNPGDVVDFVAYFERLSPGIEVFDFYEGRPKSKNEKTWNFYGIHVKNPLKKNGKTTAKVIPKTEKPVQPPVEEKKEEIVEAKPTAPEEELVMIKGTVYDSKTKNPVPAQITYLEKGDSLQYKSSSGNYRIGINPNDKYDFKVFAKGYYGSNFSLNAADSTTKGSFVKDFYLVPLTVGETIALPNIYFETSKYTLLTESFAELNRLADMMKENPKIKIRVEGHTDNVGDFDKNLELSTNRALSVKTYLVDKGIEDERIEAKGFGATKPIAKNGSAEEKKKNRRVEFVITQN</sequence>
<dbReference type="Proteomes" id="UP000634134">
    <property type="component" value="Unassembled WGS sequence"/>
</dbReference>
<dbReference type="SUPFAM" id="SSF103088">
    <property type="entry name" value="OmpA-like"/>
    <property type="match status" value="1"/>
</dbReference>
<evidence type="ECO:0000313" key="8">
    <source>
        <dbReference type="Proteomes" id="UP000634134"/>
    </source>
</evidence>